<reference evidence="4" key="1">
    <citation type="submission" date="2019-07" db="EMBL/GenBank/DDBJ databases">
        <title>De Novo Assembly of kiwifruit Actinidia rufa.</title>
        <authorList>
            <person name="Sugita-Konishi S."/>
            <person name="Sato K."/>
            <person name="Mori E."/>
            <person name="Abe Y."/>
            <person name="Kisaki G."/>
            <person name="Hamano K."/>
            <person name="Suezawa K."/>
            <person name="Otani M."/>
            <person name="Fukuda T."/>
            <person name="Manabe T."/>
            <person name="Gomi K."/>
            <person name="Tabuchi M."/>
            <person name="Akimitsu K."/>
            <person name="Kataoka I."/>
        </authorList>
    </citation>
    <scope>NUCLEOTIDE SEQUENCE [LARGE SCALE GENOMIC DNA]</scope>
    <source>
        <strain evidence="4">cv. Fuchu</strain>
    </source>
</reference>
<evidence type="ECO:0000256" key="1">
    <source>
        <dbReference type="SAM" id="MobiDB-lite"/>
    </source>
</evidence>
<proteinExistence type="predicted"/>
<dbReference type="OrthoDB" id="1937754at2759"/>
<dbReference type="Pfam" id="PF22936">
    <property type="entry name" value="Pol_BBD"/>
    <property type="match status" value="1"/>
</dbReference>
<gene>
    <name evidence="3" type="ORF">Acr_00g0002060</name>
</gene>
<accession>A0A7J0D6S2</accession>
<dbReference type="EMBL" id="BJWL01000044">
    <property type="protein sequence ID" value="GFS28488.1"/>
    <property type="molecule type" value="Genomic_DNA"/>
</dbReference>
<protein>
    <recommendedName>
        <fullName evidence="2">Retrovirus-related Pol polyprotein from transposon TNT 1-94-like beta-barrel domain-containing protein</fullName>
    </recommendedName>
</protein>
<comment type="caution">
    <text evidence="3">The sequence shown here is derived from an EMBL/GenBank/DDBJ whole genome shotgun (WGS) entry which is preliminary data.</text>
</comment>
<feature type="region of interest" description="Disordered" evidence="1">
    <location>
        <begin position="1"/>
        <end position="20"/>
    </location>
</feature>
<dbReference type="InterPro" id="IPR054722">
    <property type="entry name" value="PolX-like_BBD"/>
</dbReference>
<organism evidence="3 4">
    <name type="scientific">Actinidia rufa</name>
    <dbReference type="NCBI Taxonomy" id="165716"/>
    <lineage>
        <taxon>Eukaryota</taxon>
        <taxon>Viridiplantae</taxon>
        <taxon>Streptophyta</taxon>
        <taxon>Embryophyta</taxon>
        <taxon>Tracheophyta</taxon>
        <taxon>Spermatophyta</taxon>
        <taxon>Magnoliopsida</taxon>
        <taxon>eudicotyledons</taxon>
        <taxon>Gunneridae</taxon>
        <taxon>Pentapetalae</taxon>
        <taxon>asterids</taxon>
        <taxon>Ericales</taxon>
        <taxon>Actinidiaceae</taxon>
        <taxon>Actinidia</taxon>
    </lineage>
</organism>
<feature type="domain" description="Retrovirus-related Pol polyprotein from transposon TNT 1-94-like beta-barrel" evidence="2">
    <location>
        <begin position="226"/>
        <end position="302"/>
    </location>
</feature>
<keyword evidence="4" id="KW-1185">Reference proteome</keyword>
<evidence type="ECO:0000313" key="4">
    <source>
        <dbReference type="Proteomes" id="UP000585474"/>
    </source>
</evidence>
<evidence type="ECO:0000259" key="2">
    <source>
        <dbReference type="Pfam" id="PF22936"/>
    </source>
</evidence>
<dbReference type="Proteomes" id="UP000585474">
    <property type="component" value="Unassembled WGS sequence"/>
</dbReference>
<dbReference type="AlphaFoldDB" id="A0A7J0D6S2"/>
<name>A0A7J0D6S2_9ERIC</name>
<evidence type="ECO:0000313" key="3">
    <source>
        <dbReference type="EMBL" id="GFS28488.1"/>
    </source>
</evidence>
<sequence>MYSRAEEEMESSDSDVQRGVGPKNFRSLLGEMKDTGSCPGSGHFEGQAPIHALTISFPSLKLRKLSPLWTEDSLPYFDGSFDSTIPPTSSGAGEWEVGDPCIFQFGWAWLRSRQPGVKDRELCNACSNTMTGKESIRVSTKAPPQSSSPDLTMAYSAAQRPNHNPAQHHPLRALDLVIVAHSIVVVEAIFEAPGVVFVDEVVIMPSPPPQAHMHSVNPTITDTPSWLLDSGATNHITGDLNNLHLHHPYQGTDQVTVGNGNTLPIHNTGNGPLPTPSHSFQLRNVLHVPGIQSNLLSVQRFAHDNHCIISFDSQSFVIQDKLTKRVIYRGSSNGGLYPIPPLRSVTPSSVSSPRVFSSVKVPVSLSTISFVAPVAAEPPCSWFYPSG</sequence>